<keyword evidence="2" id="KW-0677">Repeat</keyword>
<dbReference type="Pfam" id="PF02310">
    <property type="entry name" value="B12-binding"/>
    <property type="match status" value="1"/>
</dbReference>
<dbReference type="PROSITE" id="PS50974">
    <property type="entry name" value="ADOMET_ACTIVATION"/>
    <property type="match status" value="1"/>
</dbReference>
<evidence type="ECO:0000256" key="1">
    <source>
        <dbReference type="ARBA" id="ARBA00022723"/>
    </source>
</evidence>
<dbReference type="GO" id="GO:0008705">
    <property type="term" value="F:methionine synthase activity"/>
    <property type="evidence" value="ECO:0007669"/>
    <property type="project" value="InterPro"/>
</dbReference>
<evidence type="ECO:0000259" key="6">
    <source>
        <dbReference type="PROSITE" id="PS51337"/>
    </source>
</evidence>
<reference evidence="7" key="1">
    <citation type="submission" date="2018-05" db="EMBL/GenBank/DDBJ databases">
        <authorList>
            <person name="Lanie J.A."/>
            <person name="Ng W.-L."/>
            <person name="Kazmierczak K.M."/>
            <person name="Andrzejewski T.M."/>
            <person name="Davidsen T.M."/>
            <person name="Wayne K.J."/>
            <person name="Tettelin H."/>
            <person name="Glass J.I."/>
            <person name="Rusch D."/>
            <person name="Podicherti R."/>
            <person name="Tsui H.-C.T."/>
            <person name="Winkler M.E."/>
        </authorList>
    </citation>
    <scope>NUCLEOTIDE SEQUENCE</scope>
</reference>
<accession>A0A381NW65</accession>
<evidence type="ECO:0000256" key="2">
    <source>
        <dbReference type="ARBA" id="ARBA00022737"/>
    </source>
</evidence>
<dbReference type="Gene3D" id="3.40.50.280">
    <property type="entry name" value="Cobalamin-binding domain"/>
    <property type="match status" value="1"/>
</dbReference>
<dbReference type="InterPro" id="IPR050554">
    <property type="entry name" value="Met_Synthase/Corrinoid"/>
</dbReference>
<dbReference type="Pfam" id="PF02965">
    <property type="entry name" value="Met_synt_B12"/>
    <property type="match status" value="1"/>
</dbReference>
<dbReference type="SUPFAM" id="SSF47644">
    <property type="entry name" value="Methionine synthase domain"/>
    <property type="match status" value="1"/>
</dbReference>
<dbReference type="SMART" id="SM01018">
    <property type="entry name" value="B12-binding_2"/>
    <property type="match status" value="1"/>
</dbReference>
<dbReference type="InterPro" id="IPR003759">
    <property type="entry name" value="Cbl-bd_cap"/>
</dbReference>
<dbReference type="SUPFAM" id="SSF56507">
    <property type="entry name" value="Methionine synthase activation domain-like"/>
    <property type="match status" value="1"/>
</dbReference>
<dbReference type="EMBL" id="UINC01000642">
    <property type="protein sequence ID" value="SUZ58800.1"/>
    <property type="molecule type" value="Genomic_DNA"/>
</dbReference>
<evidence type="ECO:0000259" key="5">
    <source>
        <dbReference type="PROSITE" id="PS51332"/>
    </source>
</evidence>
<dbReference type="InterPro" id="IPR036594">
    <property type="entry name" value="Meth_synthase_dom"/>
</dbReference>
<keyword evidence="1" id="KW-0479">Metal-binding</keyword>
<keyword evidence="3" id="KW-0170">Cobalt</keyword>
<evidence type="ECO:0000259" key="4">
    <source>
        <dbReference type="PROSITE" id="PS50974"/>
    </source>
</evidence>
<feature type="domain" description="B12-binding N-terminal" evidence="6">
    <location>
        <begin position="1"/>
        <end position="54"/>
    </location>
</feature>
<feature type="domain" description="AdoMet activation" evidence="4">
    <location>
        <begin position="209"/>
        <end position="537"/>
    </location>
</feature>
<dbReference type="GO" id="GO:0050667">
    <property type="term" value="P:homocysteine metabolic process"/>
    <property type="evidence" value="ECO:0007669"/>
    <property type="project" value="TreeGrafter"/>
</dbReference>
<evidence type="ECO:0000313" key="7">
    <source>
        <dbReference type="EMBL" id="SUZ58800.1"/>
    </source>
</evidence>
<name>A0A381NW65_9ZZZZ</name>
<dbReference type="FunFam" id="3.40.50.280:FF:000001">
    <property type="entry name" value="Methionine synthase"/>
    <property type="match status" value="1"/>
</dbReference>
<gene>
    <name evidence="7" type="ORF">METZ01_LOCUS11654</name>
</gene>
<dbReference type="Gene3D" id="1.10.1240.10">
    <property type="entry name" value="Methionine synthase domain"/>
    <property type="match status" value="1"/>
</dbReference>
<dbReference type="InterPro" id="IPR037010">
    <property type="entry name" value="VitB12-dep_Met_synth_activ_sf"/>
</dbReference>
<protein>
    <recommendedName>
        <fullName evidence="8">B12-binding domain-containing protein</fullName>
    </recommendedName>
</protein>
<dbReference type="PROSITE" id="PS51337">
    <property type="entry name" value="B12_BINDING_NTER"/>
    <property type="match status" value="1"/>
</dbReference>
<dbReference type="AlphaFoldDB" id="A0A381NW65"/>
<dbReference type="GO" id="GO:0046872">
    <property type="term" value="F:metal ion binding"/>
    <property type="evidence" value="ECO:0007669"/>
    <property type="project" value="UniProtKB-KW"/>
</dbReference>
<dbReference type="Pfam" id="PF02607">
    <property type="entry name" value="B12-binding_2"/>
    <property type="match status" value="1"/>
</dbReference>
<dbReference type="InterPro" id="IPR004223">
    <property type="entry name" value="VitB12-dep_Met_synth_activ_dom"/>
</dbReference>
<organism evidence="7">
    <name type="scientific">marine metagenome</name>
    <dbReference type="NCBI Taxonomy" id="408172"/>
    <lineage>
        <taxon>unclassified sequences</taxon>
        <taxon>metagenomes</taxon>
        <taxon>ecological metagenomes</taxon>
    </lineage>
</organism>
<proteinExistence type="predicted"/>
<dbReference type="InterPro" id="IPR033706">
    <property type="entry name" value="Met_synthase_B12-bd"/>
</dbReference>
<dbReference type="PROSITE" id="PS51332">
    <property type="entry name" value="B12_BINDING"/>
    <property type="match status" value="1"/>
</dbReference>
<dbReference type="PANTHER" id="PTHR45833">
    <property type="entry name" value="METHIONINE SYNTHASE"/>
    <property type="match status" value="1"/>
</dbReference>
<dbReference type="InterPro" id="IPR006158">
    <property type="entry name" value="Cobalamin-bd"/>
</dbReference>
<evidence type="ECO:0000256" key="3">
    <source>
        <dbReference type="ARBA" id="ARBA00023285"/>
    </source>
</evidence>
<dbReference type="CDD" id="cd02069">
    <property type="entry name" value="methionine_synthase_B12_BD"/>
    <property type="match status" value="1"/>
</dbReference>
<sequence length="537" mass="60911">MVIEGHLMNGMNIVGDLFGEGKMFLPQVVKSARVMKKAVAYLLPFIEEAKTDDSSNSAGKILMATVKGDVHDIGKNIVGVVLACNNFEIIDLGVMVPPEKIIKTAIEENVDIIGLSGLITPSLDEMVFLAKELKRLDIKIPLLIGGATTSKAHTAVKIFSEINSPVVHVNDASRAVGVASNLINKETKDEYWKKIHGDYTVFREKFLSKKSQKRYIDYKTAKQNSFKIDFNEFKPIKPNNLGIEIIEEIPLDELVPYIDWSPFFNTWGLHGKYPDIFDYEMTGKQAKELFDDAQIMLKKILKNKSLKAKAIYGLFPANSIEDDIELYKDEKRDKVIARFITLRQQLQKREGEPNLSISDFIAPKDSNIKDYMGCFCVSTGFGSDELSKEYEDKIDDYGSIMVKALADRLAEAFAEYLHREIRINKWGYAKHEKLDNIELIKESYKGIRPAPGYPACPDHLEKTTIWELLDVEKTIGVKLTENKAMWPASSISGYYFGNEKSKYFGLGNINEDQLKDYSKRRNISLEKARKWLSPNLN</sequence>
<dbReference type="GO" id="GO:0005829">
    <property type="term" value="C:cytosol"/>
    <property type="evidence" value="ECO:0007669"/>
    <property type="project" value="TreeGrafter"/>
</dbReference>
<dbReference type="GO" id="GO:0046653">
    <property type="term" value="P:tetrahydrofolate metabolic process"/>
    <property type="evidence" value="ECO:0007669"/>
    <property type="project" value="TreeGrafter"/>
</dbReference>
<dbReference type="SUPFAM" id="SSF52242">
    <property type="entry name" value="Cobalamin (vitamin B12)-binding domain"/>
    <property type="match status" value="1"/>
</dbReference>
<evidence type="ECO:0008006" key="8">
    <source>
        <dbReference type="Google" id="ProtNLM"/>
    </source>
</evidence>
<dbReference type="GO" id="GO:0031419">
    <property type="term" value="F:cobalamin binding"/>
    <property type="evidence" value="ECO:0007669"/>
    <property type="project" value="InterPro"/>
</dbReference>
<dbReference type="Gene3D" id="1.10.288.10">
    <property type="entry name" value="Cobalamin-dependent Methionine Synthase, domain 2"/>
    <property type="match status" value="1"/>
</dbReference>
<feature type="domain" description="B12-binding" evidence="5">
    <location>
        <begin position="58"/>
        <end position="193"/>
    </location>
</feature>
<dbReference type="Gene3D" id="3.10.196.10">
    <property type="entry name" value="Vitamin B12-dependent methionine synthase, activation domain"/>
    <property type="match status" value="1"/>
</dbReference>
<dbReference type="InterPro" id="IPR036724">
    <property type="entry name" value="Cobalamin-bd_sf"/>
</dbReference>
<dbReference type="PANTHER" id="PTHR45833:SF1">
    <property type="entry name" value="METHIONINE SYNTHASE"/>
    <property type="match status" value="1"/>
</dbReference>